<protein>
    <submittedName>
        <fullName evidence="1">Uncharacterized protein</fullName>
    </submittedName>
</protein>
<accession>A0A5C6LK79</accession>
<keyword evidence="2" id="KW-1185">Reference proteome</keyword>
<dbReference type="Proteomes" id="UP000318815">
    <property type="component" value="Unassembled WGS sequence"/>
</dbReference>
<sequence>MRANTVPDADNSPGPEAGLNAYYTADAMRITPQDATQQWMFSLAIKAVNGHKPGSEALISRQKTQYNSIMAII</sequence>
<evidence type="ECO:0000313" key="1">
    <source>
        <dbReference type="EMBL" id="TWV92576.1"/>
    </source>
</evidence>
<reference evidence="1 2" key="1">
    <citation type="submission" date="2019-08" db="EMBL/GenBank/DDBJ databases">
        <title>Whole genome sequencing of chitin degrading bacteria Chitinophaga pinensis YS16.</title>
        <authorList>
            <person name="Singh R.P."/>
            <person name="Manchanda G."/>
            <person name="Maurya I.K."/>
            <person name="Joshi N.K."/>
            <person name="Srivastava A.K."/>
        </authorList>
    </citation>
    <scope>NUCLEOTIDE SEQUENCE [LARGE SCALE GENOMIC DNA]</scope>
    <source>
        <strain evidence="1 2">YS-16</strain>
    </source>
</reference>
<name>A0A5C6LK79_9BACT</name>
<proteinExistence type="predicted"/>
<dbReference type="EMBL" id="VOHS01000067">
    <property type="protein sequence ID" value="TWV92576.1"/>
    <property type="molecule type" value="Genomic_DNA"/>
</dbReference>
<dbReference type="AlphaFoldDB" id="A0A5C6LK79"/>
<evidence type="ECO:0000313" key="2">
    <source>
        <dbReference type="Proteomes" id="UP000318815"/>
    </source>
</evidence>
<dbReference type="RefSeq" id="WP_146308203.1">
    <property type="nucleotide sequence ID" value="NZ_VOHS01000067.1"/>
</dbReference>
<organism evidence="1 2">
    <name type="scientific">Chitinophaga pinensis</name>
    <dbReference type="NCBI Taxonomy" id="79329"/>
    <lineage>
        <taxon>Bacteria</taxon>
        <taxon>Pseudomonadati</taxon>
        <taxon>Bacteroidota</taxon>
        <taxon>Chitinophagia</taxon>
        <taxon>Chitinophagales</taxon>
        <taxon>Chitinophagaceae</taxon>
        <taxon>Chitinophaga</taxon>
    </lineage>
</organism>
<comment type="caution">
    <text evidence="1">The sequence shown here is derived from an EMBL/GenBank/DDBJ whole genome shotgun (WGS) entry which is preliminary data.</text>
</comment>
<gene>
    <name evidence="1" type="ORF">FEF09_28325</name>
</gene>